<gene>
    <name evidence="2" type="ORF">SNEC2469_LOCUS32195</name>
</gene>
<dbReference type="EMBL" id="CAJNJA010080681">
    <property type="protein sequence ID" value="CAE7928207.1"/>
    <property type="molecule type" value="Genomic_DNA"/>
</dbReference>
<comment type="caution">
    <text evidence="2">The sequence shown here is derived from an EMBL/GenBank/DDBJ whole genome shotgun (WGS) entry which is preliminary data.</text>
</comment>
<evidence type="ECO:0000256" key="1">
    <source>
        <dbReference type="SAM" id="MobiDB-lite"/>
    </source>
</evidence>
<feature type="non-terminal residue" evidence="2">
    <location>
        <position position="1"/>
    </location>
</feature>
<evidence type="ECO:0000313" key="2">
    <source>
        <dbReference type="EMBL" id="CAE7928207.1"/>
    </source>
</evidence>
<evidence type="ECO:0000313" key="3">
    <source>
        <dbReference type="Proteomes" id="UP000601435"/>
    </source>
</evidence>
<dbReference type="OrthoDB" id="422185at2759"/>
<name>A0A813BV38_9DINO</name>
<reference evidence="2" key="1">
    <citation type="submission" date="2021-02" db="EMBL/GenBank/DDBJ databases">
        <authorList>
            <person name="Dougan E. K."/>
            <person name="Rhodes N."/>
            <person name="Thang M."/>
            <person name="Chan C."/>
        </authorList>
    </citation>
    <scope>NUCLEOTIDE SEQUENCE</scope>
</reference>
<accession>A0A813BV38</accession>
<organism evidence="2 3">
    <name type="scientific">Symbiodinium necroappetens</name>
    <dbReference type="NCBI Taxonomy" id="1628268"/>
    <lineage>
        <taxon>Eukaryota</taxon>
        <taxon>Sar</taxon>
        <taxon>Alveolata</taxon>
        <taxon>Dinophyceae</taxon>
        <taxon>Suessiales</taxon>
        <taxon>Symbiodiniaceae</taxon>
        <taxon>Symbiodinium</taxon>
    </lineage>
</organism>
<proteinExistence type="predicted"/>
<keyword evidence="3" id="KW-1185">Reference proteome</keyword>
<sequence>MQTGMGRPWKEGMDLYESRTNPGFNKEFDKTVETVSKVESGEAEPGNFFPGSSVETVMEVGDLSYVDVLFLSEAQIQKHCKASSKALDLQLEERQAEDGSGPIWGVPRGLESEYFSCEDVPEDVSFAEFWGFRKVRLFNKTSTVHQKIHLTPDKQLRQLQGKDLQAYVDSKRKRHPGATVGKQLPTISSKRARAELLDSRKQAKSAAMAEQMMQAGHNAKTEPDEPLEVVDMEKVQRLKQFSVGAVEVEDEQPSMSRKKRRQARNGPASASQTMTKREKADNSMQLLPVDEITAQMKHDAALLKVSLQLGWVPDCFYGLDPDKALNGGAKLGNQTFQ</sequence>
<protein>
    <submittedName>
        <fullName evidence="2">Uncharacterized protein</fullName>
    </submittedName>
</protein>
<dbReference type="AlphaFoldDB" id="A0A813BV38"/>
<feature type="region of interest" description="Disordered" evidence="1">
    <location>
        <begin position="247"/>
        <end position="284"/>
    </location>
</feature>
<dbReference type="Proteomes" id="UP000601435">
    <property type="component" value="Unassembled WGS sequence"/>
</dbReference>